<comment type="caution">
    <text evidence="1">The sequence shown here is derived from an EMBL/GenBank/DDBJ whole genome shotgun (WGS) entry which is preliminary data.</text>
</comment>
<accession>A0A3A4A6A9</accession>
<dbReference type="Proteomes" id="UP000265768">
    <property type="component" value="Unassembled WGS sequence"/>
</dbReference>
<evidence type="ECO:0000313" key="2">
    <source>
        <dbReference type="Proteomes" id="UP000265768"/>
    </source>
</evidence>
<dbReference type="EMBL" id="QZEY01000022">
    <property type="protein sequence ID" value="RJL22482.1"/>
    <property type="molecule type" value="Genomic_DNA"/>
</dbReference>
<proteinExistence type="predicted"/>
<reference evidence="1 2" key="1">
    <citation type="submission" date="2018-09" db="EMBL/GenBank/DDBJ databases">
        <title>YIM 75507 draft genome.</title>
        <authorList>
            <person name="Tang S."/>
            <person name="Feng Y."/>
        </authorList>
    </citation>
    <scope>NUCLEOTIDE SEQUENCE [LARGE SCALE GENOMIC DNA]</scope>
    <source>
        <strain evidence="1 2">YIM 75507</strain>
    </source>
</reference>
<keyword evidence="2" id="KW-1185">Reference proteome</keyword>
<name>A0A3A4A6A9_9ACTN</name>
<dbReference type="AlphaFoldDB" id="A0A3A4A6A9"/>
<protein>
    <submittedName>
        <fullName evidence="1">Uncharacterized protein</fullName>
    </submittedName>
</protein>
<gene>
    <name evidence="1" type="ORF">D5H75_35220</name>
</gene>
<organism evidence="1 2">
    <name type="scientific">Bailinhaonella thermotolerans</name>
    <dbReference type="NCBI Taxonomy" id="1070861"/>
    <lineage>
        <taxon>Bacteria</taxon>
        <taxon>Bacillati</taxon>
        <taxon>Actinomycetota</taxon>
        <taxon>Actinomycetes</taxon>
        <taxon>Streptosporangiales</taxon>
        <taxon>Streptosporangiaceae</taxon>
        <taxon>Bailinhaonella</taxon>
    </lineage>
</organism>
<sequence length="116" mass="12317">MMSRSEIDLIRVRAAAVDTSGADVAALLDDVAALVGELEAARLRECTMRANYLALLTAARATAAAEMRGEPVPMTFLTHELARHGQLPRDGEDARRVLADARTASALVECAMAHSG</sequence>
<evidence type="ECO:0000313" key="1">
    <source>
        <dbReference type="EMBL" id="RJL22482.1"/>
    </source>
</evidence>